<dbReference type="Proteomes" id="UP000265515">
    <property type="component" value="Unassembled WGS sequence"/>
</dbReference>
<protein>
    <submittedName>
        <fullName evidence="2">Uncharacterized protein</fullName>
    </submittedName>
</protein>
<evidence type="ECO:0000313" key="2">
    <source>
        <dbReference type="EMBL" id="GBG83856.1"/>
    </source>
</evidence>
<evidence type="ECO:0000256" key="1">
    <source>
        <dbReference type="SAM" id="MobiDB-lite"/>
    </source>
</evidence>
<evidence type="ECO:0000313" key="3">
    <source>
        <dbReference type="Proteomes" id="UP000265515"/>
    </source>
</evidence>
<dbReference type="EMBL" id="BFEA01000454">
    <property type="protein sequence ID" value="GBG83856.1"/>
    <property type="molecule type" value="Genomic_DNA"/>
</dbReference>
<dbReference type="AlphaFoldDB" id="A0A388LNC8"/>
<organism evidence="2 3">
    <name type="scientific">Chara braunii</name>
    <name type="common">Braun's stonewort</name>
    <dbReference type="NCBI Taxonomy" id="69332"/>
    <lineage>
        <taxon>Eukaryota</taxon>
        <taxon>Viridiplantae</taxon>
        <taxon>Streptophyta</taxon>
        <taxon>Charophyceae</taxon>
        <taxon>Charales</taxon>
        <taxon>Characeae</taxon>
        <taxon>Chara</taxon>
    </lineage>
</organism>
<comment type="caution">
    <text evidence="2">The sequence shown here is derived from an EMBL/GenBank/DDBJ whole genome shotgun (WGS) entry which is preliminary data.</text>
</comment>
<proteinExistence type="predicted"/>
<accession>A0A388LNC8</accession>
<dbReference type="Gramene" id="GBG83856">
    <property type="protein sequence ID" value="GBG83856"/>
    <property type="gene ID" value="CBR_g37655"/>
</dbReference>
<feature type="region of interest" description="Disordered" evidence="1">
    <location>
        <begin position="201"/>
        <end position="229"/>
    </location>
</feature>
<feature type="region of interest" description="Disordered" evidence="1">
    <location>
        <begin position="302"/>
        <end position="343"/>
    </location>
</feature>
<sequence length="541" mass="62089">MASRSSQARRANRSPPRENEVLLSDEARIQLLIAKCYEDGAFTERISQGVVVVDGEDIFRGNRRVGELTTAWLKERLVMVIFQGAARDFPIKVREDLIRAYENGSYQNCIFDRTVKRGRVHGEGLNIMTYIAMSRQVAQWMVAKGEDKVTVRGVEYRMLFKQWLTRRELDERRRMEDETRFWTMALRVPVRAMFPLKDMVSKRSGSQNMGASASQGQYGPRERTPTTRRRVHTQMDGIAGGLLQQDRRIEREELRPEQGTTTIVVHGEATGIQDMQSEEEEIEAEEQDRIRGDGLERTLVVTEQHEKERQDDMDRSGGSEEEGEEETYREIAPGVGTTESEEEERIENFILPLVCALQDRETICEDQLHPFSARRGPGKFSYKWIQRGVATIKDLWVEESYNWLSNEQLKDKLGQLPDQGVRRDALIQAIPQSWKDLIAPTGVNPVESWYRGPPEEGNRLYKLCNRNEFGKCTLEVFELRTGEKQQLIPHGTAERYGTQDLIEVRVRETPQPTPHPPLLQVAANGEALSTLRIDPTAWVGE</sequence>
<gene>
    <name evidence="2" type="ORF">CBR_g37655</name>
</gene>
<name>A0A388LNC8_CHABU</name>
<keyword evidence="3" id="KW-1185">Reference proteome</keyword>
<feature type="compositionally biased region" description="Polar residues" evidence="1">
    <location>
        <begin position="203"/>
        <end position="217"/>
    </location>
</feature>
<reference evidence="2 3" key="1">
    <citation type="journal article" date="2018" name="Cell">
        <title>The Chara Genome: Secondary Complexity and Implications for Plant Terrestrialization.</title>
        <authorList>
            <person name="Nishiyama T."/>
            <person name="Sakayama H."/>
            <person name="Vries J.D."/>
            <person name="Buschmann H."/>
            <person name="Saint-Marcoux D."/>
            <person name="Ullrich K.K."/>
            <person name="Haas F.B."/>
            <person name="Vanderstraeten L."/>
            <person name="Becker D."/>
            <person name="Lang D."/>
            <person name="Vosolsobe S."/>
            <person name="Rombauts S."/>
            <person name="Wilhelmsson P.K.I."/>
            <person name="Janitza P."/>
            <person name="Kern R."/>
            <person name="Heyl A."/>
            <person name="Rumpler F."/>
            <person name="Villalobos L.I.A.C."/>
            <person name="Clay J.M."/>
            <person name="Skokan R."/>
            <person name="Toyoda A."/>
            <person name="Suzuki Y."/>
            <person name="Kagoshima H."/>
            <person name="Schijlen E."/>
            <person name="Tajeshwar N."/>
            <person name="Catarino B."/>
            <person name="Hetherington A.J."/>
            <person name="Saltykova A."/>
            <person name="Bonnot C."/>
            <person name="Breuninger H."/>
            <person name="Symeonidi A."/>
            <person name="Radhakrishnan G.V."/>
            <person name="Van Nieuwerburgh F."/>
            <person name="Deforce D."/>
            <person name="Chang C."/>
            <person name="Karol K.G."/>
            <person name="Hedrich R."/>
            <person name="Ulvskov P."/>
            <person name="Glockner G."/>
            <person name="Delwiche C.F."/>
            <person name="Petrasek J."/>
            <person name="Van de Peer Y."/>
            <person name="Friml J."/>
            <person name="Beilby M."/>
            <person name="Dolan L."/>
            <person name="Kohara Y."/>
            <person name="Sugano S."/>
            <person name="Fujiyama A."/>
            <person name="Delaux P.-M."/>
            <person name="Quint M."/>
            <person name="TheiBen G."/>
            <person name="Hagemann M."/>
            <person name="Harholt J."/>
            <person name="Dunand C."/>
            <person name="Zachgo S."/>
            <person name="Langdale J."/>
            <person name="Maumus F."/>
            <person name="Straeten D.V.D."/>
            <person name="Gould S.B."/>
            <person name="Rensing S.A."/>
        </authorList>
    </citation>
    <scope>NUCLEOTIDE SEQUENCE [LARGE SCALE GENOMIC DNA]</scope>
    <source>
        <strain evidence="2 3">S276</strain>
    </source>
</reference>
<feature type="compositionally biased region" description="Basic and acidic residues" evidence="1">
    <location>
        <begin position="303"/>
        <end position="318"/>
    </location>
</feature>